<evidence type="ECO:0000313" key="2">
    <source>
        <dbReference type="EMBL" id="TQR11811.1"/>
    </source>
</evidence>
<dbReference type="InterPro" id="IPR050706">
    <property type="entry name" value="Cyclic-di-GMP_PDE-like"/>
</dbReference>
<comment type="caution">
    <text evidence="2">The sequence shown here is derived from an EMBL/GenBank/DDBJ whole genome shotgun (WGS) entry which is preliminary data.</text>
</comment>
<dbReference type="PANTHER" id="PTHR33121">
    <property type="entry name" value="CYCLIC DI-GMP PHOSPHODIESTERASE PDEF"/>
    <property type="match status" value="1"/>
</dbReference>
<evidence type="ECO:0000313" key="3">
    <source>
        <dbReference type="Proteomes" id="UP000317316"/>
    </source>
</evidence>
<dbReference type="Pfam" id="PF00563">
    <property type="entry name" value="EAL"/>
    <property type="match status" value="1"/>
</dbReference>
<dbReference type="PANTHER" id="PTHR33121:SF71">
    <property type="entry name" value="OXYGEN SENSOR PROTEIN DOSP"/>
    <property type="match status" value="1"/>
</dbReference>
<dbReference type="InterPro" id="IPR035919">
    <property type="entry name" value="EAL_sf"/>
</dbReference>
<accession>A0A544T328</accession>
<name>A0A544T328_9BACI</name>
<dbReference type="CDD" id="cd01948">
    <property type="entry name" value="EAL"/>
    <property type="match status" value="1"/>
</dbReference>
<dbReference type="OrthoDB" id="9759607at2"/>
<sequence>MHFNLERALKLKYTRRTTMQLKANSVEYYPLHVESNSDNVSDHFKNTSSELNNIVKPGQQLFALSANDEKESHSLELDLGYAIERNQLELYYQPKVFAKTKQIIGAEALIRWNHPNHGMISPAEFIPLAEQTGLIKEIGKWVTRTACMQNKDWQNAKLPMIPISINLSANHFLEKDLISNIVQTLKETNLEPQYLEIEITETSLLEEEEIVFSILEELRNLGIKISLDDFGTGYSSLSYLNRFKGKLDILKIDRSFIRDLSSSHEEDSNFIVNMIIQLSHQLKMEVIAEGVETNEQLQVLQKYNCNIIQGYLFSKPLTASKFADLLKTSLCEKQD</sequence>
<dbReference type="GO" id="GO:0071111">
    <property type="term" value="F:cyclic-guanylate-specific phosphodiesterase activity"/>
    <property type="evidence" value="ECO:0007669"/>
    <property type="project" value="InterPro"/>
</dbReference>
<dbReference type="PROSITE" id="PS50883">
    <property type="entry name" value="EAL"/>
    <property type="match status" value="1"/>
</dbReference>
<feature type="domain" description="EAL" evidence="1">
    <location>
        <begin position="72"/>
        <end position="330"/>
    </location>
</feature>
<evidence type="ECO:0000259" key="1">
    <source>
        <dbReference type="PROSITE" id="PS50883"/>
    </source>
</evidence>
<keyword evidence="3" id="KW-1185">Reference proteome</keyword>
<dbReference type="SMART" id="SM00052">
    <property type="entry name" value="EAL"/>
    <property type="match status" value="1"/>
</dbReference>
<proteinExistence type="predicted"/>
<dbReference type="FunFam" id="3.20.20.450:FF:000001">
    <property type="entry name" value="Cyclic di-GMP phosphodiesterase yahA"/>
    <property type="match status" value="1"/>
</dbReference>
<organism evidence="2 3">
    <name type="scientific">Psychrobacillus lasiicapitis</name>
    <dbReference type="NCBI Taxonomy" id="1636719"/>
    <lineage>
        <taxon>Bacteria</taxon>
        <taxon>Bacillati</taxon>
        <taxon>Bacillota</taxon>
        <taxon>Bacilli</taxon>
        <taxon>Bacillales</taxon>
        <taxon>Bacillaceae</taxon>
        <taxon>Psychrobacillus</taxon>
    </lineage>
</organism>
<dbReference type="EMBL" id="VDGH01000008">
    <property type="protein sequence ID" value="TQR11811.1"/>
    <property type="molecule type" value="Genomic_DNA"/>
</dbReference>
<dbReference type="Proteomes" id="UP000317316">
    <property type="component" value="Unassembled WGS sequence"/>
</dbReference>
<reference evidence="2 3" key="1">
    <citation type="submission" date="2019-05" db="EMBL/GenBank/DDBJ databases">
        <title>Psychrobacillus vulpis sp. nov., a new species isolated from feces of a red fox that inhabits in The Tablas de Daimiel Natural Park, Albacete, Spain.</title>
        <authorList>
            <person name="Rodriguez M."/>
            <person name="Reina J.C."/>
            <person name="Bejar V."/>
            <person name="Llamas I."/>
        </authorList>
    </citation>
    <scope>NUCLEOTIDE SEQUENCE [LARGE SCALE GENOMIC DNA]</scope>
    <source>
        <strain evidence="2 3">NEAU-3TGS17</strain>
    </source>
</reference>
<dbReference type="AlphaFoldDB" id="A0A544T328"/>
<gene>
    <name evidence="2" type="ORF">FG382_14455</name>
</gene>
<protein>
    <submittedName>
        <fullName evidence="2">EAL domain-containing protein</fullName>
    </submittedName>
</protein>
<dbReference type="InterPro" id="IPR001633">
    <property type="entry name" value="EAL_dom"/>
</dbReference>
<dbReference type="Gene3D" id="3.20.20.450">
    <property type="entry name" value="EAL domain"/>
    <property type="match status" value="1"/>
</dbReference>
<dbReference type="SUPFAM" id="SSF141868">
    <property type="entry name" value="EAL domain-like"/>
    <property type="match status" value="1"/>
</dbReference>